<dbReference type="SUPFAM" id="SSF53335">
    <property type="entry name" value="S-adenosyl-L-methionine-dependent methyltransferases"/>
    <property type="match status" value="1"/>
</dbReference>
<evidence type="ECO:0000259" key="6">
    <source>
        <dbReference type="SMART" id="SM00650"/>
    </source>
</evidence>
<dbReference type="InterPro" id="IPR001737">
    <property type="entry name" value="KsgA/Erm"/>
</dbReference>
<evidence type="ECO:0000256" key="1">
    <source>
        <dbReference type="ARBA" id="ARBA00022603"/>
    </source>
</evidence>
<evidence type="ECO:0000313" key="7">
    <source>
        <dbReference type="EMBL" id="KKR70554.1"/>
    </source>
</evidence>
<feature type="binding site" evidence="5">
    <location>
        <position position="41"/>
    </location>
    <ligand>
        <name>S-adenosyl-L-methionine</name>
        <dbReference type="ChEBI" id="CHEBI:59789"/>
    </ligand>
</feature>
<dbReference type="InterPro" id="IPR029063">
    <property type="entry name" value="SAM-dependent_MTases_sf"/>
</dbReference>
<evidence type="ECO:0000256" key="2">
    <source>
        <dbReference type="ARBA" id="ARBA00022679"/>
    </source>
</evidence>
<dbReference type="Pfam" id="PF00398">
    <property type="entry name" value="RrnaAD"/>
    <property type="match status" value="1"/>
</dbReference>
<sequence>MERLVNDSSISADDTVIEIGAGDGIVTKELLKKSKKVIAFELDPNLFKKLSEKFQNEKFLELKQEDFLTNSLPTHPYKVFSNIPFNITAAIIKKLTLGNNPPGNAYLLVQKEAAMKFAGKPMDIKNSQLSVILHPWFEFKVVYEFKPTDFFPKPSVNIMLLEIRKREEPLVKDKTKYQDFVTYAFNQPKRSILSKNSRPSELNFEDWVNLFKSFLVQPNEKQNIVAGAFAKQLKDQENIDKIHRTRVDKNWRKY</sequence>
<dbReference type="EMBL" id="LBZK01000019">
    <property type="protein sequence ID" value="KKR70554.1"/>
    <property type="molecule type" value="Genomic_DNA"/>
</dbReference>
<dbReference type="PROSITE" id="PS51689">
    <property type="entry name" value="SAM_RNA_A_N6_MT"/>
    <property type="match status" value="1"/>
</dbReference>
<feature type="binding site" evidence="5">
    <location>
        <position position="20"/>
    </location>
    <ligand>
        <name>S-adenosyl-L-methionine</name>
        <dbReference type="ChEBI" id="CHEBI:59789"/>
    </ligand>
</feature>
<dbReference type="PROSITE" id="PS01131">
    <property type="entry name" value="RRNA_A_DIMETH"/>
    <property type="match status" value="1"/>
</dbReference>
<keyword evidence="1 5" id="KW-0489">Methyltransferase</keyword>
<feature type="domain" description="Ribosomal RNA adenine methylase transferase N-terminal" evidence="6">
    <location>
        <begin position="2"/>
        <end position="167"/>
    </location>
</feature>
<evidence type="ECO:0000313" key="8">
    <source>
        <dbReference type="Proteomes" id="UP000034562"/>
    </source>
</evidence>
<dbReference type="InterPro" id="IPR020598">
    <property type="entry name" value="rRNA_Ade_methylase_Trfase_N"/>
</dbReference>
<feature type="binding site" evidence="5">
    <location>
        <position position="66"/>
    </location>
    <ligand>
        <name>S-adenosyl-L-methionine</name>
        <dbReference type="ChEBI" id="CHEBI:59789"/>
    </ligand>
</feature>
<dbReference type="PANTHER" id="PTHR11727">
    <property type="entry name" value="DIMETHYLADENOSINE TRANSFERASE"/>
    <property type="match status" value="1"/>
</dbReference>
<name>A0A0G0T0J6_9BACT</name>
<keyword evidence="3 5" id="KW-0949">S-adenosyl-L-methionine</keyword>
<reference evidence="7 8" key="1">
    <citation type="journal article" date="2015" name="Nature">
        <title>rRNA introns, odd ribosomes, and small enigmatic genomes across a large radiation of phyla.</title>
        <authorList>
            <person name="Brown C.T."/>
            <person name="Hug L.A."/>
            <person name="Thomas B.C."/>
            <person name="Sharon I."/>
            <person name="Castelle C.J."/>
            <person name="Singh A."/>
            <person name="Wilkins M.J."/>
            <person name="Williams K.H."/>
            <person name="Banfield J.F."/>
        </authorList>
    </citation>
    <scope>NUCLEOTIDE SEQUENCE [LARGE SCALE GENOMIC DNA]</scope>
</reference>
<dbReference type="Gene3D" id="1.10.8.100">
    <property type="entry name" value="Ribosomal RNA adenine dimethylase-like, domain 2"/>
    <property type="match status" value="1"/>
</dbReference>
<comment type="caution">
    <text evidence="5">Lacks conserved residue(s) required for the propagation of feature annotation.</text>
</comment>
<keyword evidence="4 5" id="KW-0694">RNA-binding</keyword>
<comment type="similarity">
    <text evidence="5">Belongs to the class I-like SAM-binding methyltransferase superfamily. rRNA adenine N(6)-methyltransferase family.</text>
</comment>
<dbReference type="GO" id="GO:0003723">
    <property type="term" value="F:RNA binding"/>
    <property type="evidence" value="ECO:0007669"/>
    <property type="project" value="UniProtKB-UniRule"/>
</dbReference>
<comment type="caution">
    <text evidence="7">The sequence shown here is derived from an EMBL/GenBank/DDBJ whole genome shotgun (WGS) entry which is preliminary data.</text>
</comment>
<gene>
    <name evidence="7" type="ORF">UU12_C0019G0012</name>
</gene>
<dbReference type="GO" id="GO:0000179">
    <property type="term" value="F:rRNA (adenine-N6,N6-)-dimethyltransferase activity"/>
    <property type="evidence" value="ECO:0007669"/>
    <property type="project" value="UniProtKB-UniRule"/>
</dbReference>
<dbReference type="InterPro" id="IPR020596">
    <property type="entry name" value="rRNA_Ade_Mease_Trfase_CS"/>
</dbReference>
<evidence type="ECO:0000256" key="3">
    <source>
        <dbReference type="ARBA" id="ARBA00022691"/>
    </source>
</evidence>
<feature type="binding site" evidence="5">
    <location>
        <position position="82"/>
    </location>
    <ligand>
        <name>S-adenosyl-L-methionine</name>
        <dbReference type="ChEBI" id="CHEBI:59789"/>
    </ligand>
</feature>
<evidence type="ECO:0000256" key="5">
    <source>
        <dbReference type="PROSITE-ProRule" id="PRU01026"/>
    </source>
</evidence>
<dbReference type="Proteomes" id="UP000034562">
    <property type="component" value="Unassembled WGS sequence"/>
</dbReference>
<keyword evidence="2 5" id="KW-0808">Transferase</keyword>
<organism evidence="7 8">
    <name type="scientific">Candidatus Woesebacteria bacterium GW2011_GWA2_40_7b</name>
    <dbReference type="NCBI Taxonomy" id="1618563"/>
    <lineage>
        <taxon>Bacteria</taxon>
        <taxon>Candidatus Woeseibacteriota</taxon>
    </lineage>
</organism>
<dbReference type="AlphaFoldDB" id="A0A0G0T0J6"/>
<accession>A0A0G0T0J6</accession>
<dbReference type="Gene3D" id="3.40.50.150">
    <property type="entry name" value="Vaccinia Virus protein VP39"/>
    <property type="match status" value="1"/>
</dbReference>
<dbReference type="CDD" id="cd02440">
    <property type="entry name" value="AdoMet_MTases"/>
    <property type="match status" value="1"/>
</dbReference>
<dbReference type="STRING" id="1618563.UU12_C0019G0012"/>
<proteinExistence type="inferred from homology"/>
<protein>
    <submittedName>
        <fullName evidence="7">rRNA (Adenine-N(6)-)-methyltransferase</fullName>
    </submittedName>
</protein>
<dbReference type="SMART" id="SM00650">
    <property type="entry name" value="rADc"/>
    <property type="match status" value="1"/>
</dbReference>
<dbReference type="PANTHER" id="PTHR11727:SF7">
    <property type="entry name" value="DIMETHYLADENOSINE TRANSFERASE-RELATED"/>
    <property type="match status" value="1"/>
</dbReference>
<evidence type="ECO:0000256" key="4">
    <source>
        <dbReference type="ARBA" id="ARBA00022884"/>
    </source>
</evidence>
<dbReference type="InterPro" id="IPR023165">
    <property type="entry name" value="rRNA_Ade_diMease-like_C"/>
</dbReference>
<dbReference type="GO" id="GO:0005829">
    <property type="term" value="C:cytosol"/>
    <property type="evidence" value="ECO:0007669"/>
    <property type="project" value="TreeGrafter"/>
</dbReference>
<feature type="binding site" evidence="5">
    <location>
        <position position="1"/>
    </location>
    <ligand>
        <name>S-adenosyl-L-methionine</name>
        <dbReference type="ChEBI" id="CHEBI:59789"/>
    </ligand>
</feature>